<dbReference type="PRINTS" id="PR00480">
    <property type="entry name" value="ASTACIN"/>
</dbReference>
<evidence type="ECO:0000256" key="4">
    <source>
        <dbReference type="ARBA" id="ARBA00022833"/>
    </source>
</evidence>
<evidence type="ECO:0000256" key="5">
    <source>
        <dbReference type="ARBA" id="ARBA00023049"/>
    </source>
</evidence>
<feature type="domain" description="Peptidase M12A" evidence="9">
    <location>
        <begin position="15"/>
        <end position="224"/>
    </location>
</feature>
<reference evidence="11" key="1">
    <citation type="submission" date="2022-11" db="UniProtKB">
        <authorList>
            <consortium name="WormBaseParasite"/>
        </authorList>
    </citation>
    <scope>IDENTIFICATION</scope>
</reference>
<dbReference type="Pfam" id="PF01400">
    <property type="entry name" value="Astacin"/>
    <property type="match status" value="1"/>
</dbReference>
<evidence type="ECO:0000256" key="2">
    <source>
        <dbReference type="ARBA" id="ARBA00022723"/>
    </source>
</evidence>
<evidence type="ECO:0000256" key="1">
    <source>
        <dbReference type="ARBA" id="ARBA00022670"/>
    </source>
</evidence>
<feature type="binding site" evidence="7">
    <location>
        <position position="151"/>
    </location>
    <ligand>
        <name>Zn(2+)</name>
        <dbReference type="ChEBI" id="CHEBI:29105"/>
        <note>catalytic</note>
    </ligand>
</feature>
<dbReference type="SMART" id="SM00235">
    <property type="entry name" value="ZnMc"/>
    <property type="match status" value="1"/>
</dbReference>
<comment type="cofactor">
    <cofactor evidence="7 8">
        <name>Zn(2+)</name>
        <dbReference type="ChEBI" id="CHEBI:29105"/>
    </cofactor>
    <text evidence="7 8">Binds 1 zinc ion per subunit.</text>
</comment>
<dbReference type="WBParaSite" id="scaffold26268_cov145.g20479">
    <property type="protein sequence ID" value="scaffold26268_cov145.g20479"/>
    <property type="gene ID" value="scaffold26268_cov145.g20479"/>
</dbReference>
<keyword evidence="5 7" id="KW-0482">Metalloprotease</keyword>
<keyword evidence="4 7" id="KW-0862">Zinc</keyword>
<evidence type="ECO:0000313" key="11">
    <source>
        <dbReference type="WBParaSite" id="scaffold26268_cov145.g20479"/>
    </source>
</evidence>
<proteinExistence type="predicted"/>
<feature type="binding site" evidence="7">
    <location>
        <position position="145"/>
    </location>
    <ligand>
        <name>Zn(2+)</name>
        <dbReference type="ChEBI" id="CHEBI:29105"/>
        <note>catalytic</note>
    </ligand>
</feature>
<evidence type="ECO:0000313" key="10">
    <source>
        <dbReference type="Proteomes" id="UP000887561"/>
    </source>
</evidence>
<keyword evidence="2 7" id="KW-0479">Metal-binding</keyword>
<evidence type="ECO:0000256" key="8">
    <source>
        <dbReference type="RuleBase" id="RU361183"/>
    </source>
</evidence>
<dbReference type="AlphaFoldDB" id="A0A915M3V5"/>
<evidence type="ECO:0000256" key="7">
    <source>
        <dbReference type="PROSITE-ProRule" id="PRU01211"/>
    </source>
</evidence>
<dbReference type="Gene3D" id="3.40.390.10">
    <property type="entry name" value="Collagenase (Catalytic Domain)"/>
    <property type="match status" value="1"/>
</dbReference>
<comment type="caution">
    <text evidence="7">Lacks conserved residue(s) required for the propagation of feature annotation.</text>
</comment>
<keyword evidence="10" id="KW-1185">Reference proteome</keyword>
<feature type="binding site" evidence="7">
    <location>
        <position position="141"/>
    </location>
    <ligand>
        <name>Zn(2+)</name>
        <dbReference type="ChEBI" id="CHEBI:29105"/>
        <note>catalytic</note>
    </ligand>
</feature>
<dbReference type="EC" id="3.4.24.-" evidence="8"/>
<dbReference type="PANTHER" id="PTHR10127">
    <property type="entry name" value="DISCOIDIN, CUB, EGF, LAMININ , AND ZINC METALLOPROTEASE DOMAIN CONTAINING"/>
    <property type="match status" value="1"/>
</dbReference>
<keyword evidence="6" id="KW-1015">Disulfide bond</keyword>
<dbReference type="SUPFAM" id="SSF55486">
    <property type="entry name" value="Metalloproteases ('zincins'), catalytic domain"/>
    <property type="match status" value="1"/>
</dbReference>
<dbReference type="PROSITE" id="PS51864">
    <property type="entry name" value="ASTACIN"/>
    <property type="match status" value="1"/>
</dbReference>
<dbReference type="Proteomes" id="UP000887561">
    <property type="component" value="Unplaced"/>
</dbReference>
<dbReference type="InterPro" id="IPR006026">
    <property type="entry name" value="Peptidase_Metallo"/>
</dbReference>
<organism evidence="10 11">
    <name type="scientific">Meloidogyne javanica</name>
    <name type="common">Root-knot nematode worm</name>
    <dbReference type="NCBI Taxonomy" id="6303"/>
    <lineage>
        <taxon>Eukaryota</taxon>
        <taxon>Metazoa</taxon>
        <taxon>Ecdysozoa</taxon>
        <taxon>Nematoda</taxon>
        <taxon>Chromadorea</taxon>
        <taxon>Rhabditida</taxon>
        <taxon>Tylenchina</taxon>
        <taxon>Tylenchomorpha</taxon>
        <taxon>Tylenchoidea</taxon>
        <taxon>Meloidogynidae</taxon>
        <taxon>Meloidogyninae</taxon>
        <taxon>Meloidogyne</taxon>
        <taxon>Meloidogyne incognita group</taxon>
    </lineage>
</organism>
<dbReference type="InterPro" id="IPR001506">
    <property type="entry name" value="Peptidase_M12A"/>
</dbReference>
<evidence type="ECO:0000256" key="6">
    <source>
        <dbReference type="ARBA" id="ARBA00023157"/>
    </source>
</evidence>
<dbReference type="GO" id="GO:0008270">
    <property type="term" value="F:zinc ion binding"/>
    <property type="evidence" value="ECO:0007669"/>
    <property type="project" value="UniProtKB-UniRule"/>
</dbReference>
<dbReference type="PANTHER" id="PTHR10127:SF780">
    <property type="entry name" value="METALLOENDOPEPTIDASE"/>
    <property type="match status" value="1"/>
</dbReference>
<protein>
    <recommendedName>
        <fullName evidence="8">Metalloendopeptidase</fullName>
        <ecNumber evidence="8">3.4.24.-</ecNumber>
    </recommendedName>
</protein>
<keyword evidence="1 7" id="KW-0645">Protease</keyword>
<accession>A0A915M3V5</accession>
<keyword evidence="3 7" id="KW-0378">Hydrolase</keyword>
<dbReference type="GO" id="GO:0006508">
    <property type="term" value="P:proteolysis"/>
    <property type="evidence" value="ECO:0007669"/>
    <property type="project" value="UniProtKB-KW"/>
</dbReference>
<sequence length="224" mass="25978">IDSWLRPDPESRNKRSVKDSSKLIERDEDGYVSGCENATTPIAYGDVFVTLEQLLNDIEYYKKSAWTKMIEDGLKLISQKTCIKFEKLNNSMENKEVKHLKFLHYGWGCGTLIGANGYNTSLEHSIYLDIDYCVTIGTVAHEVMHALGFHHEMIRADRNGSVWINFKDISDDMKRQYHRVNDTKQFNQRYDYGSVMHYPPEDYRSGMYVFRGPVLLLREPCPGC</sequence>
<dbReference type="InterPro" id="IPR024079">
    <property type="entry name" value="MetalloPept_cat_dom_sf"/>
</dbReference>
<evidence type="ECO:0000259" key="9">
    <source>
        <dbReference type="PROSITE" id="PS51864"/>
    </source>
</evidence>
<name>A0A915M3V5_MELJA</name>
<feature type="active site" evidence="7">
    <location>
        <position position="142"/>
    </location>
</feature>
<dbReference type="GO" id="GO:0004222">
    <property type="term" value="F:metalloendopeptidase activity"/>
    <property type="evidence" value="ECO:0007669"/>
    <property type="project" value="UniProtKB-UniRule"/>
</dbReference>
<evidence type="ECO:0000256" key="3">
    <source>
        <dbReference type="ARBA" id="ARBA00022801"/>
    </source>
</evidence>